<dbReference type="Proteomes" id="UP001285636">
    <property type="component" value="Unassembled WGS sequence"/>
</dbReference>
<dbReference type="Gene3D" id="3.20.20.80">
    <property type="entry name" value="Glycosidases"/>
    <property type="match status" value="1"/>
</dbReference>
<evidence type="ECO:0000256" key="1">
    <source>
        <dbReference type="ARBA" id="ARBA00022801"/>
    </source>
</evidence>
<dbReference type="PANTHER" id="PTHR10357:SF210">
    <property type="entry name" value="MALTODEXTRIN GLUCOSIDASE"/>
    <property type="match status" value="1"/>
</dbReference>
<dbReference type="AlphaFoldDB" id="A0AAJ2U681"/>
<comment type="caution">
    <text evidence="3">The sequence shown here is derived from an EMBL/GenBank/DDBJ whole genome shotgun (WGS) entry which is preliminary data.</text>
</comment>
<reference evidence="3" key="1">
    <citation type="submission" date="2023-10" db="EMBL/GenBank/DDBJ databases">
        <title>Screening of Alkalihalophilus pseudofirmusBZ-TG-HK211 and Its Alleviation of Salt Stress on Rapeseed Growth.</title>
        <authorList>
            <person name="Zhao B."/>
            <person name="Guo T."/>
        </authorList>
    </citation>
    <scope>NUCLEOTIDE SEQUENCE</scope>
    <source>
        <strain evidence="3">BZ-TG-HK211</strain>
    </source>
</reference>
<dbReference type="GO" id="GO:0005975">
    <property type="term" value="P:carbohydrate metabolic process"/>
    <property type="evidence" value="ECO:0007669"/>
    <property type="project" value="InterPro"/>
</dbReference>
<protein>
    <submittedName>
        <fullName evidence="3">Alpha-glycosidase</fullName>
    </submittedName>
</protein>
<dbReference type="InterPro" id="IPR017853">
    <property type="entry name" value="GH"/>
</dbReference>
<name>A0AAJ2U681_ALKPS</name>
<keyword evidence="2" id="KW-0326">Glycosidase</keyword>
<keyword evidence="1" id="KW-0378">Hydrolase</keyword>
<sequence length="78" mass="9062">LTFIGTPCIYYGDEIGMTGEMDPGCRKCMIWDQEQQNRELFEHVRKLIHLRREHPLLANDGELRFVLSGSDDSCLVYT</sequence>
<evidence type="ECO:0000313" key="3">
    <source>
        <dbReference type="EMBL" id="MDV2888510.1"/>
    </source>
</evidence>
<organism evidence="3 4">
    <name type="scientific">Alkalihalophilus pseudofirmus</name>
    <name type="common">Bacillus pseudofirmus</name>
    <dbReference type="NCBI Taxonomy" id="79885"/>
    <lineage>
        <taxon>Bacteria</taxon>
        <taxon>Bacillati</taxon>
        <taxon>Bacillota</taxon>
        <taxon>Bacilli</taxon>
        <taxon>Bacillales</taxon>
        <taxon>Bacillaceae</taxon>
        <taxon>Alkalihalophilus</taxon>
    </lineage>
</organism>
<evidence type="ECO:0000256" key="2">
    <source>
        <dbReference type="ARBA" id="ARBA00023295"/>
    </source>
</evidence>
<proteinExistence type="predicted"/>
<dbReference type="GO" id="GO:0016798">
    <property type="term" value="F:hydrolase activity, acting on glycosyl bonds"/>
    <property type="evidence" value="ECO:0007669"/>
    <property type="project" value="UniProtKB-KW"/>
</dbReference>
<dbReference type="SUPFAM" id="SSF51445">
    <property type="entry name" value="(Trans)glycosidases"/>
    <property type="match status" value="1"/>
</dbReference>
<gene>
    <name evidence="3" type="ORF">RYX45_25445</name>
</gene>
<evidence type="ECO:0000313" key="4">
    <source>
        <dbReference type="Proteomes" id="UP001285636"/>
    </source>
</evidence>
<feature type="non-terminal residue" evidence="3">
    <location>
        <position position="78"/>
    </location>
</feature>
<dbReference type="PANTHER" id="PTHR10357">
    <property type="entry name" value="ALPHA-AMYLASE FAMILY MEMBER"/>
    <property type="match status" value="1"/>
</dbReference>
<feature type="non-terminal residue" evidence="3">
    <location>
        <position position="1"/>
    </location>
</feature>
<accession>A0AAJ2U681</accession>
<dbReference type="EMBL" id="JAWJAY010001574">
    <property type="protein sequence ID" value="MDV2888510.1"/>
    <property type="molecule type" value="Genomic_DNA"/>
</dbReference>